<name>A0ABT3RQ85_9BACT</name>
<evidence type="ECO:0000313" key="1">
    <source>
        <dbReference type="EMBL" id="MCX2743775.1"/>
    </source>
</evidence>
<keyword evidence="2" id="KW-1185">Reference proteome</keyword>
<accession>A0ABT3RQ85</accession>
<gene>
    <name evidence="1" type="ORF">OO013_07860</name>
</gene>
<organism evidence="1 2">
    <name type="scientific">Mangrovivirga halotolerans</name>
    <dbReference type="NCBI Taxonomy" id="2993936"/>
    <lineage>
        <taxon>Bacteria</taxon>
        <taxon>Pseudomonadati</taxon>
        <taxon>Bacteroidota</taxon>
        <taxon>Cytophagia</taxon>
        <taxon>Cytophagales</taxon>
        <taxon>Mangrovivirgaceae</taxon>
        <taxon>Mangrovivirga</taxon>
    </lineage>
</organism>
<protein>
    <submittedName>
        <fullName evidence="1">Uncharacterized protein</fullName>
    </submittedName>
</protein>
<reference evidence="1 2" key="1">
    <citation type="submission" date="2022-11" db="EMBL/GenBank/DDBJ databases">
        <title>The characterization of three novel Bacteroidetes species and genomic analysis of their roles in tidal elemental geochemical cycles.</title>
        <authorList>
            <person name="Ma K."/>
        </authorList>
    </citation>
    <scope>NUCLEOTIDE SEQUENCE [LARGE SCALE GENOMIC DNA]</scope>
    <source>
        <strain evidence="1 2">M17</strain>
    </source>
</reference>
<sequence>MKTYIKKNYKFLSPFIQDVKANIFPYALVLLSFLNYSDLYSQNNQSLTKDEKVEILKIFNGLFINYQTDESLRKIFGDFFEILVLEEYKEFEDSDSILLIGKKK</sequence>
<proteinExistence type="predicted"/>
<evidence type="ECO:0000313" key="2">
    <source>
        <dbReference type="Proteomes" id="UP001209885"/>
    </source>
</evidence>
<dbReference type="Proteomes" id="UP001209885">
    <property type="component" value="Unassembled WGS sequence"/>
</dbReference>
<dbReference type="EMBL" id="JAPFQN010000004">
    <property type="protein sequence ID" value="MCX2743775.1"/>
    <property type="molecule type" value="Genomic_DNA"/>
</dbReference>
<dbReference type="RefSeq" id="WP_266056184.1">
    <property type="nucleotide sequence ID" value="NZ_JAPFQN010000004.1"/>
</dbReference>
<comment type="caution">
    <text evidence="1">The sequence shown here is derived from an EMBL/GenBank/DDBJ whole genome shotgun (WGS) entry which is preliminary data.</text>
</comment>